<gene>
    <name evidence="1" type="ORF">SAMN05421846_102236</name>
</gene>
<dbReference type="OrthoDB" id="1258191at2"/>
<name>A0A1G8FQL8_9FLAO</name>
<reference evidence="2" key="1">
    <citation type="submission" date="2016-10" db="EMBL/GenBank/DDBJ databases">
        <authorList>
            <person name="Varghese N."/>
            <person name="Submissions S."/>
        </authorList>
    </citation>
    <scope>NUCLEOTIDE SEQUENCE [LARGE SCALE GENOMIC DNA]</scope>
    <source>
        <strain evidence="2">DSM 17071</strain>
    </source>
</reference>
<sequence>MENSKKVIFYFVLLILIFSCKGQEKNDFILKQNNNVFVKLPSLLGERREKNFFVKNDTVFFKTVKINDIETEIKNSIDIETFALIPINIREKKEINNPYYLSNPFYNYFKDRNYIYIYRDDLPTPEFFQIGKANEYKILGGAYVKINKKIYWRGIEVLNADINSFKVVNVQRNKSEWQASIGMDEKHIYSGDKVMDYEEFSKHYFLNDQILSWCKLHDCTIK</sequence>
<dbReference type="Proteomes" id="UP000198869">
    <property type="component" value="Unassembled WGS sequence"/>
</dbReference>
<dbReference type="Pfam" id="PF13644">
    <property type="entry name" value="DKNYY"/>
    <property type="match status" value="1"/>
</dbReference>
<dbReference type="RefSeq" id="WP_089855306.1">
    <property type="nucleotide sequence ID" value="NZ_FNDW01000002.1"/>
</dbReference>
<dbReference type="AlphaFoldDB" id="A0A1G8FQL8"/>
<evidence type="ECO:0000313" key="1">
    <source>
        <dbReference type="EMBL" id="SDH84394.1"/>
    </source>
</evidence>
<evidence type="ECO:0000313" key="2">
    <source>
        <dbReference type="Proteomes" id="UP000198869"/>
    </source>
</evidence>
<organism evidence="1 2">
    <name type="scientific">Chryseobacterium taeanense</name>
    <dbReference type="NCBI Taxonomy" id="311334"/>
    <lineage>
        <taxon>Bacteria</taxon>
        <taxon>Pseudomonadati</taxon>
        <taxon>Bacteroidota</taxon>
        <taxon>Flavobacteriia</taxon>
        <taxon>Flavobacteriales</taxon>
        <taxon>Weeksellaceae</taxon>
        <taxon>Chryseobacterium group</taxon>
        <taxon>Chryseobacterium</taxon>
    </lineage>
</organism>
<proteinExistence type="predicted"/>
<dbReference type="EMBL" id="FNDW01000002">
    <property type="protein sequence ID" value="SDH84394.1"/>
    <property type="molecule type" value="Genomic_DNA"/>
</dbReference>
<dbReference type="STRING" id="311334.SAMN05421846_102236"/>
<accession>A0A1G8FQL8</accession>
<protein>
    <submittedName>
        <fullName evidence="1">DKNYY family protein</fullName>
    </submittedName>
</protein>
<dbReference type="InterPro" id="IPR027375">
    <property type="entry name" value="DKNYY"/>
</dbReference>
<keyword evidence="2" id="KW-1185">Reference proteome</keyword>
<dbReference type="PROSITE" id="PS51257">
    <property type="entry name" value="PROKAR_LIPOPROTEIN"/>
    <property type="match status" value="1"/>
</dbReference>